<dbReference type="AlphaFoldDB" id="V7I5B0"/>
<dbReference type="SUPFAM" id="SSF55874">
    <property type="entry name" value="ATPase domain of HSP90 chaperone/DNA topoisomerase II/histidine kinase"/>
    <property type="match status" value="1"/>
</dbReference>
<feature type="transmembrane region" description="Helical" evidence="9">
    <location>
        <begin position="9"/>
        <end position="32"/>
    </location>
</feature>
<feature type="transmembrane region" description="Helical" evidence="9">
    <location>
        <begin position="176"/>
        <end position="195"/>
    </location>
</feature>
<evidence type="ECO:0000256" key="3">
    <source>
        <dbReference type="ARBA" id="ARBA00012438"/>
    </source>
</evidence>
<evidence type="ECO:0000313" key="13">
    <source>
        <dbReference type="Proteomes" id="UP000017747"/>
    </source>
</evidence>
<dbReference type="SMART" id="SM00388">
    <property type="entry name" value="HisKA"/>
    <property type="match status" value="1"/>
</dbReference>
<dbReference type="PANTHER" id="PTHR45453:SF3">
    <property type="entry name" value="HISTIDINE KINASE"/>
    <property type="match status" value="1"/>
</dbReference>
<evidence type="ECO:0000259" key="10">
    <source>
        <dbReference type="PROSITE" id="PS50109"/>
    </source>
</evidence>
<keyword evidence="6" id="KW-0418">Kinase</keyword>
<evidence type="ECO:0000256" key="7">
    <source>
        <dbReference type="ARBA" id="ARBA00023012"/>
    </source>
</evidence>
<evidence type="ECO:0000256" key="2">
    <source>
        <dbReference type="ARBA" id="ARBA00004370"/>
    </source>
</evidence>
<dbReference type="InterPro" id="IPR050351">
    <property type="entry name" value="BphY/WalK/GraS-like"/>
</dbReference>
<comment type="subcellular location">
    <subcellularLocation>
        <location evidence="2">Membrane</location>
    </subcellularLocation>
</comment>
<dbReference type="SUPFAM" id="SSF47384">
    <property type="entry name" value="Homodimeric domain of signal transducing histidine kinase"/>
    <property type="match status" value="1"/>
</dbReference>
<keyword evidence="13" id="KW-1185">Reference proteome</keyword>
<dbReference type="EC" id="2.7.13.3" evidence="3"/>
<dbReference type="InterPro" id="IPR003661">
    <property type="entry name" value="HisK_dim/P_dom"/>
</dbReference>
<organism evidence="12 13">
    <name type="scientific">Youngiibacter fragilis 232.1</name>
    <dbReference type="NCBI Taxonomy" id="994573"/>
    <lineage>
        <taxon>Bacteria</taxon>
        <taxon>Bacillati</taxon>
        <taxon>Bacillota</taxon>
        <taxon>Clostridia</taxon>
        <taxon>Eubacteriales</taxon>
        <taxon>Clostridiaceae</taxon>
        <taxon>Youngiibacter</taxon>
    </lineage>
</organism>
<dbReference type="EMBL" id="AXUN02000182">
    <property type="protein sequence ID" value="ETA80384.1"/>
    <property type="molecule type" value="Genomic_DNA"/>
</dbReference>
<proteinExistence type="predicted"/>
<dbReference type="CDD" id="cd00082">
    <property type="entry name" value="HisKA"/>
    <property type="match status" value="1"/>
</dbReference>
<keyword evidence="8" id="KW-0175">Coiled coil</keyword>
<keyword evidence="9" id="KW-0472">Membrane</keyword>
<name>V7I5B0_9CLOT</name>
<dbReference type="PANTHER" id="PTHR45453">
    <property type="entry name" value="PHOSPHATE REGULON SENSOR PROTEIN PHOR"/>
    <property type="match status" value="1"/>
</dbReference>
<keyword evidence="4" id="KW-0597">Phosphoprotein</keyword>
<dbReference type="PROSITE" id="PS50109">
    <property type="entry name" value="HIS_KIN"/>
    <property type="match status" value="1"/>
</dbReference>
<dbReference type="PROSITE" id="PS50885">
    <property type="entry name" value="HAMP"/>
    <property type="match status" value="1"/>
</dbReference>
<protein>
    <recommendedName>
        <fullName evidence="3">histidine kinase</fullName>
        <ecNumber evidence="3">2.7.13.3</ecNumber>
    </recommendedName>
</protein>
<dbReference type="Gene3D" id="3.30.565.10">
    <property type="entry name" value="Histidine kinase-like ATPase, C-terminal domain"/>
    <property type="match status" value="1"/>
</dbReference>
<dbReference type="STRING" id="994573.T472_0212080"/>
<dbReference type="GO" id="GO:0016036">
    <property type="term" value="P:cellular response to phosphate starvation"/>
    <property type="evidence" value="ECO:0007669"/>
    <property type="project" value="TreeGrafter"/>
</dbReference>
<dbReference type="FunFam" id="1.10.287.130:FF:000001">
    <property type="entry name" value="Two-component sensor histidine kinase"/>
    <property type="match status" value="1"/>
</dbReference>
<feature type="domain" description="HAMP" evidence="11">
    <location>
        <begin position="197"/>
        <end position="249"/>
    </location>
</feature>
<keyword evidence="5" id="KW-0808">Transferase</keyword>
<accession>V7I5B0</accession>
<evidence type="ECO:0000259" key="11">
    <source>
        <dbReference type="PROSITE" id="PS50885"/>
    </source>
</evidence>
<evidence type="ECO:0000256" key="6">
    <source>
        <dbReference type="ARBA" id="ARBA00022777"/>
    </source>
</evidence>
<sequence length="494" mass="55568">MFKSITNKLAILTTVMVSSLLLLSMLFMTLYFESYYENVKRKALFENLMKFSEFTVRSPERFIGDITDYEAKNSARLFIYTKSGDLVYMSSKGGNVDENSIFILRSFFNDIALNEAVKEELYGASGISREYVEETRGIKYFLSAVPVSVLTSDDSIAISISSMIPIRESAETIKQFFIYLFIGGLFVTAIISVVVSKMVTKPLRKLAKDASMLASLSFVERDATARTDEIGDLDRCLTSLSSNLQIALEDLRSKNLLLEEDLNRKEMLEDQRKSFIRDISHELKTPLALIQGYAEGIIDGVAPEDSKEYLGIILDESRNMEALIRDMLELSYTESDAFTLDMKHFDLSRLISETQAAFKGIRQDIRLESDIMPGLTAYGDREKLTIAVRNILKNAFTYTDVNGSVSIRLLSYGSAGGCILKVTNSPAYISEEDLQNIWVQFYKKDKSRQRVKGSSGLGLSIVRNILDKHGFEYGIRNVEAVDGTRGIEFTVSFG</sequence>
<evidence type="ECO:0000256" key="5">
    <source>
        <dbReference type="ARBA" id="ARBA00022679"/>
    </source>
</evidence>
<dbReference type="OrthoDB" id="9762826at2"/>
<keyword evidence="7" id="KW-0902">Two-component regulatory system</keyword>
<evidence type="ECO:0000256" key="4">
    <source>
        <dbReference type="ARBA" id="ARBA00022553"/>
    </source>
</evidence>
<dbReference type="eggNOG" id="COG5002">
    <property type="taxonomic scope" value="Bacteria"/>
</dbReference>
<dbReference type="SMART" id="SM00387">
    <property type="entry name" value="HATPase_c"/>
    <property type="match status" value="1"/>
</dbReference>
<dbReference type="InterPro" id="IPR003594">
    <property type="entry name" value="HATPase_dom"/>
</dbReference>
<comment type="catalytic activity">
    <reaction evidence="1">
        <text>ATP + protein L-histidine = ADP + protein N-phospho-L-histidine.</text>
        <dbReference type="EC" id="2.7.13.3"/>
    </reaction>
</comment>
<evidence type="ECO:0000256" key="1">
    <source>
        <dbReference type="ARBA" id="ARBA00000085"/>
    </source>
</evidence>
<keyword evidence="9" id="KW-0812">Transmembrane</keyword>
<dbReference type="InterPro" id="IPR036097">
    <property type="entry name" value="HisK_dim/P_sf"/>
</dbReference>
<dbReference type="Gene3D" id="6.10.340.10">
    <property type="match status" value="1"/>
</dbReference>
<dbReference type="Gene3D" id="1.10.287.130">
    <property type="match status" value="1"/>
</dbReference>
<dbReference type="GO" id="GO:0004721">
    <property type="term" value="F:phosphoprotein phosphatase activity"/>
    <property type="evidence" value="ECO:0007669"/>
    <property type="project" value="TreeGrafter"/>
</dbReference>
<dbReference type="InterPro" id="IPR005467">
    <property type="entry name" value="His_kinase_dom"/>
</dbReference>
<keyword evidence="9" id="KW-1133">Transmembrane helix</keyword>
<evidence type="ECO:0000256" key="8">
    <source>
        <dbReference type="SAM" id="Coils"/>
    </source>
</evidence>
<dbReference type="Pfam" id="PF02518">
    <property type="entry name" value="HATPase_c"/>
    <property type="match status" value="1"/>
</dbReference>
<dbReference type="Pfam" id="PF00512">
    <property type="entry name" value="HisKA"/>
    <property type="match status" value="1"/>
</dbReference>
<feature type="coiled-coil region" evidence="8">
    <location>
        <begin position="241"/>
        <end position="268"/>
    </location>
</feature>
<comment type="caution">
    <text evidence="12">The sequence shown here is derived from an EMBL/GenBank/DDBJ whole genome shotgun (WGS) entry which is preliminary data.</text>
</comment>
<dbReference type="InterPro" id="IPR003660">
    <property type="entry name" value="HAMP_dom"/>
</dbReference>
<dbReference type="GO" id="GO:0005886">
    <property type="term" value="C:plasma membrane"/>
    <property type="evidence" value="ECO:0007669"/>
    <property type="project" value="TreeGrafter"/>
</dbReference>
<reference evidence="12 13" key="1">
    <citation type="journal article" date="2014" name="Genome Announc.">
        <title>Genome Sequence of Youngiibacter fragilis, the Type Strain of the Genus Youngiibacter.</title>
        <authorList>
            <person name="Wawrik C.B."/>
            <person name="Callaghan A.V."/>
            <person name="Stamps B.W."/>
            <person name="Wawrik B."/>
        </authorList>
    </citation>
    <scope>NUCLEOTIDE SEQUENCE [LARGE SCALE GENOMIC DNA]</scope>
    <source>
        <strain evidence="12 13">232.1</strain>
    </source>
</reference>
<dbReference type="Proteomes" id="UP000017747">
    <property type="component" value="Unassembled WGS sequence"/>
</dbReference>
<gene>
    <name evidence="12" type="ORF">T472_0212080</name>
</gene>
<dbReference type="InterPro" id="IPR036890">
    <property type="entry name" value="HATPase_C_sf"/>
</dbReference>
<dbReference type="GO" id="GO:0000155">
    <property type="term" value="F:phosphorelay sensor kinase activity"/>
    <property type="evidence" value="ECO:0007669"/>
    <property type="project" value="InterPro"/>
</dbReference>
<feature type="domain" description="Histidine kinase" evidence="10">
    <location>
        <begin position="278"/>
        <end position="494"/>
    </location>
</feature>
<evidence type="ECO:0000256" key="9">
    <source>
        <dbReference type="SAM" id="Phobius"/>
    </source>
</evidence>
<evidence type="ECO:0000313" key="12">
    <source>
        <dbReference type="EMBL" id="ETA80384.1"/>
    </source>
</evidence>